<evidence type="ECO:0000313" key="3">
    <source>
        <dbReference type="Proteomes" id="UP000030748"/>
    </source>
</evidence>
<dbReference type="PANTHER" id="PTHR37722:SF2">
    <property type="entry name" value="OS01G0167700 PROTEIN"/>
    <property type="match status" value="1"/>
</dbReference>
<dbReference type="AlphaFoldDB" id="A0A022S199"/>
<protein>
    <submittedName>
        <fullName evidence="2">Uncharacterized protein</fullName>
    </submittedName>
</protein>
<dbReference type="eggNOG" id="ENOG502R9A3">
    <property type="taxonomic scope" value="Eukaryota"/>
</dbReference>
<accession>A0A022S199</accession>
<reference evidence="2 3" key="1">
    <citation type="journal article" date="2013" name="Proc. Natl. Acad. Sci. U.S.A.">
        <title>Fine-scale variation in meiotic recombination in Mimulus inferred from population shotgun sequencing.</title>
        <authorList>
            <person name="Hellsten U."/>
            <person name="Wright K.M."/>
            <person name="Jenkins J."/>
            <person name="Shu S."/>
            <person name="Yuan Y."/>
            <person name="Wessler S.R."/>
            <person name="Schmutz J."/>
            <person name="Willis J.H."/>
            <person name="Rokhsar D.S."/>
        </authorList>
    </citation>
    <scope>NUCLEOTIDE SEQUENCE [LARGE SCALE GENOMIC DNA]</scope>
    <source>
        <strain evidence="3">cv. DUN x IM62</strain>
    </source>
</reference>
<evidence type="ECO:0000256" key="1">
    <source>
        <dbReference type="SAM" id="MobiDB-lite"/>
    </source>
</evidence>
<evidence type="ECO:0000313" key="2">
    <source>
        <dbReference type="EMBL" id="EYU46021.1"/>
    </source>
</evidence>
<dbReference type="PANTHER" id="PTHR37722">
    <property type="entry name" value="OS01G0167700 PROTEIN"/>
    <property type="match status" value="1"/>
</dbReference>
<proteinExistence type="predicted"/>
<gene>
    <name evidence="2" type="ORF">MIMGU_mgv1a013712mg</name>
</gene>
<organism evidence="2 3">
    <name type="scientific">Erythranthe guttata</name>
    <name type="common">Yellow monkey flower</name>
    <name type="synonym">Mimulus guttatus</name>
    <dbReference type="NCBI Taxonomy" id="4155"/>
    <lineage>
        <taxon>Eukaryota</taxon>
        <taxon>Viridiplantae</taxon>
        <taxon>Streptophyta</taxon>
        <taxon>Embryophyta</taxon>
        <taxon>Tracheophyta</taxon>
        <taxon>Spermatophyta</taxon>
        <taxon>Magnoliopsida</taxon>
        <taxon>eudicotyledons</taxon>
        <taxon>Gunneridae</taxon>
        <taxon>Pentapetalae</taxon>
        <taxon>asterids</taxon>
        <taxon>lamiids</taxon>
        <taxon>Lamiales</taxon>
        <taxon>Phrymaceae</taxon>
        <taxon>Erythranthe</taxon>
    </lineage>
</organism>
<dbReference type="EMBL" id="KI630171">
    <property type="protein sequence ID" value="EYU46021.1"/>
    <property type="molecule type" value="Genomic_DNA"/>
</dbReference>
<feature type="compositionally biased region" description="Basic and acidic residues" evidence="1">
    <location>
        <begin position="187"/>
        <end position="197"/>
    </location>
</feature>
<name>A0A022S199_ERYGU</name>
<feature type="region of interest" description="Disordered" evidence="1">
    <location>
        <begin position="187"/>
        <end position="212"/>
    </location>
</feature>
<sequence>MQDIQFSPYGSSTEQPFRSRDTMNIVDDPYDISLNFTNPSSLNWDGSNLHGDFANEEPIYSVRDSGRNIWNGGAFLDDSINDVGLGEYVSFRKNRVDKRNCGYDDYFHNKDPWKQDFSFEGWNRQKKSSSTRGTEIFDMRESPVPYTKHQIAKDLPDDIILDTRWYPGIEIDNDVKSTVNRYARDDNRDSLSLRSEESCSSTAVRGDAADKS</sequence>
<dbReference type="Proteomes" id="UP000030748">
    <property type="component" value="Unassembled WGS sequence"/>
</dbReference>
<keyword evidence="3" id="KW-1185">Reference proteome</keyword>